<proteinExistence type="predicted"/>
<organism evidence="3 4">
    <name type="scientific">Asanoa iriomotensis</name>
    <dbReference type="NCBI Taxonomy" id="234613"/>
    <lineage>
        <taxon>Bacteria</taxon>
        <taxon>Bacillati</taxon>
        <taxon>Actinomycetota</taxon>
        <taxon>Actinomycetes</taxon>
        <taxon>Micromonosporales</taxon>
        <taxon>Micromonosporaceae</taxon>
        <taxon>Asanoa</taxon>
    </lineage>
</organism>
<dbReference type="Gene3D" id="3.40.50.1400">
    <property type="match status" value="2"/>
</dbReference>
<dbReference type="SUPFAM" id="SSF53800">
    <property type="entry name" value="Chelatase"/>
    <property type="match status" value="2"/>
</dbReference>
<dbReference type="CDD" id="cd03416">
    <property type="entry name" value="CbiX_SirB_N"/>
    <property type="match status" value="1"/>
</dbReference>
<dbReference type="PANTHER" id="PTHR33542:SF5">
    <property type="entry name" value="FERROCHELATASE CHE1"/>
    <property type="match status" value="1"/>
</dbReference>
<dbReference type="Proteomes" id="UP000624325">
    <property type="component" value="Unassembled WGS sequence"/>
</dbReference>
<dbReference type="Pfam" id="PF01903">
    <property type="entry name" value="CbiX"/>
    <property type="match status" value="2"/>
</dbReference>
<name>A0ABQ4C331_9ACTN</name>
<accession>A0ABQ4C331</accession>
<dbReference type="InterPro" id="IPR050963">
    <property type="entry name" value="Sirohydro_Cobaltochel/CbiX"/>
</dbReference>
<dbReference type="EMBL" id="BONC01000020">
    <property type="protein sequence ID" value="GIF57177.1"/>
    <property type="molecule type" value="Genomic_DNA"/>
</dbReference>
<evidence type="ECO:0000256" key="2">
    <source>
        <dbReference type="ARBA" id="ARBA00023239"/>
    </source>
</evidence>
<evidence type="ECO:0000313" key="4">
    <source>
        <dbReference type="Proteomes" id="UP000624325"/>
    </source>
</evidence>
<comment type="caution">
    <text evidence="3">The sequence shown here is derived from an EMBL/GenBank/DDBJ whole genome shotgun (WGS) entry which is preliminary data.</text>
</comment>
<dbReference type="PANTHER" id="PTHR33542">
    <property type="entry name" value="SIROHYDROCHLORIN FERROCHELATASE, CHLOROPLASTIC"/>
    <property type="match status" value="1"/>
</dbReference>
<keyword evidence="4" id="KW-1185">Reference proteome</keyword>
<reference evidence="3 4" key="1">
    <citation type="submission" date="2021-01" db="EMBL/GenBank/DDBJ databases">
        <title>Whole genome shotgun sequence of Asanoa iriomotensis NBRC 100142.</title>
        <authorList>
            <person name="Komaki H."/>
            <person name="Tamura T."/>
        </authorList>
    </citation>
    <scope>NUCLEOTIDE SEQUENCE [LARGE SCALE GENOMIC DNA]</scope>
    <source>
        <strain evidence="3 4">NBRC 100142</strain>
    </source>
</reference>
<protein>
    <submittedName>
        <fullName evidence="3">Cobalamin biosynthesis protein</fullName>
    </submittedName>
</protein>
<sequence length="275" mass="27635">MRPARMSMRLWQPAATGPLVLVAHGSRDPRAARANEALAEAVRRVVPRTTVRLSFLDHAGPRPADVLLDLEASGAARATLAPLLLTSAYHGRVDIPAALMDARGRGLRIPVSVADVLGPVGGVTSPYLLAALRRRLAVAASAAGVWAPGTLPLDGVVLAAAGTRDEAARGTVEAVAGNLSTALGGLPCAVAYASAAAPTGGEAVASLRAGGARHIGVASYFLAPGLLHETVVTAARSAGAAVVAEPLGGAPELASLVLARGRTAREPVCDLAHAA</sequence>
<gene>
    <name evidence="3" type="ORF">Air01nite_32720</name>
</gene>
<keyword evidence="2" id="KW-0456">Lyase</keyword>
<keyword evidence="1" id="KW-0479">Metal-binding</keyword>
<evidence type="ECO:0000256" key="1">
    <source>
        <dbReference type="ARBA" id="ARBA00022723"/>
    </source>
</evidence>
<dbReference type="RefSeq" id="WP_203703247.1">
    <property type="nucleotide sequence ID" value="NZ_BAAALU010000001.1"/>
</dbReference>
<dbReference type="InterPro" id="IPR002762">
    <property type="entry name" value="CbiX-like"/>
</dbReference>
<evidence type="ECO:0000313" key="3">
    <source>
        <dbReference type="EMBL" id="GIF57177.1"/>
    </source>
</evidence>